<protein>
    <submittedName>
        <fullName evidence="3">U4/U6 small nuclear ribonucleoprotein Prp4</fullName>
    </submittedName>
</protein>
<dbReference type="InterPro" id="IPR036322">
    <property type="entry name" value="WD40_repeat_dom_sf"/>
</dbReference>
<sequence>MQAHDICWHPAACLTQSREATRGHSQRLAQCAFHPMGEHVATTGYEFASGSEDHSVRVWDLRKRRCLNTVLAHCATVSRVCYQKTDGDFLVSSSYDNTCKFWCAHDQSLVRVLSGHESRIMGLDISPDGSYMATSSFDRSWKLWARDPDQALAALAVSGTEAAALPKLEPQQPVPAPPGEAMQVEGGGTYEDREGEEEGGKAQAQRRADFEEIVQQGIELADEEGEEEEEEEAGAGAVTVLIFRFAALPVRLPSCSDVTTSQTSSTTSKGTRLCLNFCTGSITNESMTTPPTAKLLAFEDALQRGKILNTRIGTGLPEEERKDRRLGEWSIVAPPETVSASRWASEADVFPVRPFPSQGQTGGPEDLTALMDAPLPHMDRSMSPPHRGPRSRSASIGASPLQHRSFAGRISPFFTPKYLSELQRHTPVLSVGASFAEKTLPHPPSFLPAH</sequence>
<dbReference type="PANTHER" id="PTHR19846">
    <property type="entry name" value="WD40 REPEAT PROTEIN"/>
    <property type="match status" value="1"/>
</dbReference>
<reference evidence="3" key="1">
    <citation type="journal article" date="2022" name="bioRxiv">
        <title>Genomics of Preaxostyla Flagellates Illuminates Evolutionary Transitions and the Path Towards Mitochondrial Loss.</title>
        <authorList>
            <person name="Novak L.V.F."/>
            <person name="Treitli S.C."/>
            <person name="Pyrih J."/>
            <person name="Halakuc P."/>
            <person name="Pipaliya S.V."/>
            <person name="Vacek V."/>
            <person name="Brzon O."/>
            <person name="Soukal P."/>
            <person name="Eme L."/>
            <person name="Dacks J.B."/>
            <person name="Karnkowska A."/>
            <person name="Elias M."/>
            <person name="Hampl V."/>
        </authorList>
    </citation>
    <scope>NUCLEOTIDE SEQUENCE</scope>
    <source>
        <strain evidence="3">RCP-MX</strain>
    </source>
</reference>
<evidence type="ECO:0000313" key="3">
    <source>
        <dbReference type="EMBL" id="KAJ4452534.1"/>
    </source>
</evidence>
<dbReference type="PANTHER" id="PTHR19846:SF0">
    <property type="entry name" value="PRE-MRNA PROCESSING FACTOR 4"/>
    <property type="match status" value="1"/>
</dbReference>
<dbReference type="SMART" id="SM00320">
    <property type="entry name" value="WD40"/>
    <property type="match status" value="3"/>
</dbReference>
<feature type="region of interest" description="Disordered" evidence="2">
    <location>
        <begin position="167"/>
        <end position="207"/>
    </location>
</feature>
<keyword evidence="1" id="KW-0853">WD repeat</keyword>
<comment type="caution">
    <text evidence="3">The sequence shown here is derived from an EMBL/GenBank/DDBJ whole genome shotgun (WGS) entry which is preliminary data.</text>
</comment>
<feature type="region of interest" description="Disordered" evidence="2">
    <location>
        <begin position="375"/>
        <end position="398"/>
    </location>
</feature>
<feature type="repeat" description="WD" evidence="1">
    <location>
        <begin position="70"/>
        <end position="102"/>
    </location>
</feature>
<accession>A0ABQ8U0H8</accession>
<dbReference type="PROSITE" id="PS50294">
    <property type="entry name" value="WD_REPEATS_REGION"/>
    <property type="match status" value="2"/>
</dbReference>
<dbReference type="SUPFAM" id="SSF50978">
    <property type="entry name" value="WD40 repeat-like"/>
    <property type="match status" value="1"/>
</dbReference>
<dbReference type="GO" id="GO:1990904">
    <property type="term" value="C:ribonucleoprotein complex"/>
    <property type="evidence" value="ECO:0007669"/>
    <property type="project" value="UniProtKB-KW"/>
</dbReference>
<dbReference type="Proteomes" id="UP001141327">
    <property type="component" value="Unassembled WGS sequence"/>
</dbReference>
<dbReference type="Gene3D" id="2.130.10.10">
    <property type="entry name" value="YVTN repeat-like/Quinoprotein amine dehydrogenase"/>
    <property type="match status" value="1"/>
</dbReference>
<dbReference type="InterPro" id="IPR001680">
    <property type="entry name" value="WD40_rpt"/>
</dbReference>
<gene>
    <name evidence="3" type="ORF">PAPYR_13275</name>
</gene>
<dbReference type="EMBL" id="JAPMOS010000466">
    <property type="protein sequence ID" value="KAJ4452534.1"/>
    <property type="molecule type" value="Genomic_DNA"/>
</dbReference>
<dbReference type="Pfam" id="PF00400">
    <property type="entry name" value="WD40"/>
    <property type="match status" value="3"/>
</dbReference>
<evidence type="ECO:0000256" key="2">
    <source>
        <dbReference type="SAM" id="MobiDB-lite"/>
    </source>
</evidence>
<keyword evidence="4" id="KW-1185">Reference proteome</keyword>
<evidence type="ECO:0000313" key="4">
    <source>
        <dbReference type="Proteomes" id="UP001141327"/>
    </source>
</evidence>
<proteinExistence type="predicted"/>
<dbReference type="InterPro" id="IPR015943">
    <property type="entry name" value="WD40/YVTN_repeat-like_dom_sf"/>
</dbReference>
<feature type="repeat" description="WD" evidence="1">
    <location>
        <begin position="21"/>
        <end position="69"/>
    </location>
</feature>
<evidence type="ECO:0000256" key="1">
    <source>
        <dbReference type="PROSITE-ProRule" id="PRU00221"/>
    </source>
</evidence>
<keyword evidence="3" id="KW-0687">Ribonucleoprotein</keyword>
<dbReference type="PROSITE" id="PS50082">
    <property type="entry name" value="WD_REPEATS_2"/>
    <property type="match status" value="3"/>
</dbReference>
<feature type="repeat" description="WD" evidence="1">
    <location>
        <begin position="113"/>
        <end position="144"/>
    </location>
</feature>
<name>A0ABQ8U0H8_9EUKA</name>
<organism evidence="3 4">
    <name type="scientific">Paratrimastix pyriformis</name>
    <dbReference type="NCBI Taxonomy" id="342808"/>
    <lineage>
        <taxon>Eukaryota</taxon>
        <taxon>Metamonada</taxon>
        <taxon>Preaxostyla</taxon>
        <taxon>Paratrimastigidae</taxon>
        <taxon>Paratrimastix</taxon>
    </lineage>
</organism>